<dbReference type="Gene3D" id="1.10.630.10">
    <property type="entry name" value="Cytochrome P450"/>
    <property type="match status" value="1"/>
</dbReference>
<name>A0ABN9MJ97_9NEOB</name>
<evidence type="ECO:0000313" key="15">
    <source>
        <dbReference type="Proteomes" id="UP001176940"/>
    </source>
</evidence>
<evidence type="ECO:0000256" key="12">
    <source>
        <dbReference type="RuleBase" id="RU000461"/>
    </source>
</evidence>
<evidence type="ECO:0000313" key="14">
    <source>
        <dbReference type="EMBL" id="CAJ0966684.1"/>
    </source>
</evidence>
<dbReference type="InterPro" id="IPR008067">
    <property type="entry name" value="Cyt_P450_E_grp-I_CYP2A-like"/>
</dbReference>
<dbReference type="PRINTS" id="PR00463">
    <property type="entry name" value="EP450I"/>
</dbReference>
<reference evidence="14" key="1">
    <citation type="submission" date="2023-07" db="EMBL/GenBank/DDBJ databases">
        <authorList>
            <person name="Stuckert A."/>
        </authorList>
    </citation>
    <scope>NUCLEOTIDE SEQUENCE</scope>
</reference>
<dbReference type="CDD" id="cd11026">
    <property type="entry name" value="CYP2"/>
    <property type="match status" value="1"/>
</dbReference>
<evidence type="ECO:0000256" key="13">
    <source>
        <dbReference type="SAM" id="MobiDB-lite"/>
    </source>
</evidence>
<evidence type="ECO:0000256" key="4">
    <source>
        <dbReference type="ARBA" id="ARBA00010617"/>
    </source>
</evidence>
<keyword evidence="15" id="KW-1185">Reference proteome</keyword>
<evidence type="ECO:0000256" key="6">
    <source>
        <dbReference type="ARBA" id="ARBA00022723"/>
    </source>
</evidence>
<protein>
    <recommendedName>
        <fullName evidence="16">Cytochrome P450</fullName>
    </recommendedName>
</protein>
<keyword evidence="8" id="KW-0492">Microsome</keyword>
<dbReference type="Proteomes" id="UP001176940">
    <property type="component" value="Unassembled WGS sequence"/>
</dbReference>
<dbReference type="PANTHER" id="PTHR24300:SF377">
    <property type="entry name" value="CYTOCHROME P450 2G1"/>
    <property type="match status" value="1"/>
</dbReference>
<comment type="similarity">
    <text evidence="4 12">Belongs to the cytochrome P450 family.</text>
</comment>
<comment type="cofactor">
    <cofactor evidence="1">
        <name>heme</name>
        <dbReference type="ChEBI" id="CHEBI:30413"/>
    </cofactor>
</comment>
<dbReference type="InterPro" id="IPR017972">
    <property type="entry name" value="Cyt_P450_CS"/>
</dbReference>
<dbReference type="InterPro" id="IPR002401">
    <property type="entry name" value="Cyt_P450_E_grp-I"/>
</dbReference>
<dbReference type="PRINTS" id="PR00385">
    <property type="entry name" value="P450"/>
</dbReference>
<evidence type="ECO:0000256" key="11">
    <source>
        <dbReference type="ARBA" id="ARBA00023136"/>
    </source>
</evidence>
<sequence length="502" mass="57289">MFTLVTILKVKKQTLHTYLQPSVLQHCALLSSCSGCERRSAGKQSGDVTALLSGCPALTARPEKQSAEDRQQKLPDVYPGYRGPRDRWSLESCLCDSSPATKQRRCSDPDRCRYRCSVAMCDGLITSEGHRWRQLKRFTLTTLRNFGVGKRTIEDRIKEECSILVEELTSYKGREFDAAIIITKAVSNVICSVVFGRRFQYDDARFHRMLDIFYETFELMSSSWAQIQDMIPMIMNHIPGPHQKITLLLEELNDFIAEQVKLNQQTLDQQSPRDYIDCFLVKMQEEKDNPESEFNMRNLILTLNNLFFAGGETVSTTLKHGFLVLLRYPDIQAKIHKEIDEIIGRGRQPNIDDRSKMPYTDAVIHEIQRFSSVIPMNAPHSATKDTNFRGHTIPKGTGVCALLCSVLEDPTYFSTPGKFNPNHFLDSEGNFKRNEAFVPFSLGKRLCIGEGLARMELFLFFTSILQNFVLTSQTQFTDSDIYPRMAGFANVPIPYQMSFVSR</sequence>
<evidence type="ECO:0000256" key="8">
    <source>
        <dbReference type="ARBA" id="ARBA00022848"/>
    </source>
</evidence>
<dbReference type="InterPro" id="IPR001128">
    <property type="entry name" value="Cyt_P450"/>
</dbReference>
<dbReference type="SUPFAM" id="SSF48264">
    <property type="entry name" value="Cytochrome P450"/>
    <property type="match status" value="1"/>
</dbReference>
<evidence type="ECO:0000256" key="10">
    <source>
        <dbReference type="ARBA" id="ARBA00023004"/>
    </source>
</evidence>
<keyword evidence="11" id="KW-0472">Membrane</keyword>
<evidence type="ECO:0008006" key="16">
    <source>
        <dbReference type="Google" id="ProtNLM"/>
    </source>
</evidence>
<dbReference type="InterPro" id="IPR036396">
    <property type="entry name" value="Cyt_P450_sf"/>
</dbReference>
<dbReference type="PRINTS" id="PR01684">
    <property type="entry name" value="EP450ICYP2A"/>
</dbReference>
<keyword evidence="7" id="KW-0256">Endoplasmic reticulum</keyword>
<evidence type="ECO:0000256" key="5">
    <source>
        <dbReference type="ARBA" id="ARBA00022617"/>
    </source>
</evidence>
<dbReference type="PANTHER" id="PTHR24300">
    <property type="entry name" value="CYTOCHROME P450 508A4-RELATED"/>
    <property type="match status" value="1"/>
</dbReference>
<evidence type="ECO:0000256" key="7">
    <source>
        <dbReference type="ARBA" id="ARBA00022824"/>
    </source>
</evidence>
<evidence type="ECO:0000256" key="2">
    <source>
        <dbReference type="ARBA" id="ARBA00004524"/>
    </source>
</evidence>
<keyword evidence="6 12" id="KW-0479">Metal-binding</keyword>
<comment type="subcellular location">
    <subcellularLocation>
        <location evidence="3">Endoplasmic reticulum membrane</location>
    </subcellularLocation>
    <subcellularLocation>
        <location evidence="2">Microsome membrane</location>
    </subcellularLocation>
</comment>
<feature type="region of interest" description="Disordered" evidence="13">
    <location>
        <begin position="61"/>
        <end position="81"/>
    </location>
</feature>
<accession>A0ABN9MJ97</accession>
<keyword evidence="10 12" id="KW-0408">Iron</keyword>
<dbReference type="PROSITE" id="PS00086">
    <property type="entry name" value="CYTOCHROME_P450"/>
    <property type="match status" value="1"/>
</dbReference>
<keyword evidence="9 12" id="KW-0560">Oxidoreductase</keyword>
<keyword evidence="5 12" id="KW-0349">Heme</keyword>
<keyword evidence="12" id="KW-0503">Monooxygenase</keyword>
<dbReference type="InterPro" id="IPR050182">
    <property type="entry name" value="Cytochrome_P450_fam2"/>
</dbReference>
<gene>
    <name evidence="14" type="ORF">RIMI_LOCUS21555188</name>
</gene>
<evidence type="ECO:0000256" key="3">
    <source>
        <dbReference type="ARBA" id="ARBA00004586"/>
    </source>
</evidence>
<evidence type="ECO:0000256" key="1">
    <source>
        <dbReference type="ARBA" id="ARBA00001971"/>
    </source>
</evidence>
<dbReference type="EMBL" id="CAUEEQ010076310">
    <property type="protein sequence ID" value="CAJ0966684.1"/>
    <property type="molecule type" value="Genomic_DNA"/>
</dbReference>
<evidence type="ECO:0000256" key="9">
    <source>
        <dbReference type="ARBA" id="ARBA00023002"/>
    </source>
</evidence>
<organism evidence="14 15">
    <name type="scientific">Ranitomeya imitator</name>
    <name type="common">mimic poison frog</name>
    <dbReference type="NCBI Taxonomy" id="111125"/>
    <lineage>
        <taxon>Eukaryota</taxon>
        <taxon>Metazoa</taxon>
        <taxon>Chordata</taxon>
        <taxon>Craniata</taxon>
        <taxon>Vertebrata</taxon>
        <taxon>Euteleostomi</taxon>
        <taxon>Amphibia</taxon>
        <taxon>Batrachia</taxon>
        <taxon>Anura</taxon>
        <taxon>Neobatrachia</taxon>
        <taxon>Hyloidea</taxon>
        <taxon>Dendrobatidae</taxon>
        <taxon>Dendrobatinae</taxon>
        <taxon>Ranitomeya</taxon>
    </lineage>
</organism>
<proteinExistence type="inferred from homology"/>
<comment type="caution">
    <text evidence="14">The sequence shown here is derived from an EMBL/GenBank/DDBJ whole genome shotgun (WGS) entry which is preliminary data.</text>
</comment>
<dbReference type="Pfam" id="PF00067">
    <property type="entry name" value="p450"/>
    <property type="match status" value="1"/>
</dbReference>
<feature type="compositionally biased region" description="Basic and acidic residues" evidence="13">
    <location>
        <begin position="61"/>
        <end position="73"/>
    </location>
</feature>